<reference evidence="1 2" key="1">
    <citation type="journal article" date="2021" name="BMC Genomics">
        <title>Datura genome reveals duplications of psychoactive alkaloid biosynthetic genes and high mutation rate following tissue culture.</title>
        <authorList>
            <person name="Rajewski A."/>
            <person name="Carter-House D."/>
            <person name="Stajich J."/>
            <person name="Litt A."/>
        </authorList>
    </citation>
    <scope>NUCLEOTIDE SEQUENCE [LARGE SCALE GENOMIC DNA]</scope>
    <source>
        <strain evidence="1">AR-01</strain>
    </source>
</reference>
<sequence>MDKQESLRKPNSQTEEEKKIPVFTVLKNGAILKNIFLLDDPPAITTTSVEEAKLFEEILAVGRHQDFHGSWISGNKIEPGVQVELKEGDKMKLGGSSREYDSCSMRLKKNGKMVEVEHPKTFEKEKLISQVLEEHKSANVVSRNKARTAVTVLKNQTDRVPFQSLVVNSPNNTNSKSLGQKVKLNANHIECPEIMEASPYSVSSLTSF</sequence>
<name>A0ABS8WUK7_DATST</name>
<protein>
    <submittedName>
        <fullName evidence="1">Uncharacterized protein</fullName>
    </submittedName>
</protein>
<organism evidence="1 2">
    <name type="scientific">Datura stramonium</name>
    <name type="common">Jimsonweed</name>
    <name type="synonym">Common thornapple</name>
    <dbReference type="NCBI Taxonomy" id="4076"/>
    <lineage>
        <taxon>Eukaryota</taxon>
        <taxon>Viridiplantae</taxon>
        <taxon>Streptophyta</taxon>
        <taxon>Embryophyta</taxon>
        <taxon>Tracheophyta</taxon>
        <taxon>Spermatophyta</taxon>
        <taxon>Magnoliopsida</taxon>
        <taxon>eudicotyledons</taxon>
        <taxon>Gunneridae</taxon>
        <taxon>Pentapetalae</taxon>
        <taxon>asterids</taxon>
        <taxon>lamiids</taxon>
        <taxon>Solanales</taxon>
        <taxon>Solanaceae</taxon>
        <taxon>Solanoideae</taxon>
        <taxon>Datureae</taxon>
        <taxon>Datura</taxon>
    </lineage>
</organism>
<dbReference type="Proteomes" id="UP000823775">
    <property type="component" value="Unassembled WGS sequence"/>
</dbReference>
<gene>
    <name evidence="1" type="ORF">HAX54_001698</name>
</gene>
<accession>A0ABS8WUK7</accession>
<evidence type="ECO:0000313" key="2">
    <source>
        <dbReference type="Proteomes" id="UP000823775"/>
    </source>
</evidence>
<dbReference type="EMBL" id="JACEIK010010685">
    <property type="protein sequence ID" value="MCE3215289.1"/>
    <property type="molecule type" value="Genomic_DNA"/>
</dbReference>
<comment type="caution">
    <text evidence="1">The sequence shown here is derived from an EMBL/GenBank/DDBJ whole genome shotgun (WGS) entry which is preliminary data.</text>
</comment>
<dbReference type="PANTHER" id="PTHR22593">
    <property type="entry name" value="TRANSMEMBRANE PROTEIN 18"/>
    <property type="match status" value="1"/>
</dbReference>
<dbReference type="PANTHER" id="PTHR22593:SF15">
    <property type="entry name" value="FHA DOMAIN-CONTAINING PROTEIN PS1-LIKE"/>
    <property type="match status" value="1"/>
</dbReference>
<dbReference type="Gene3D" id="2.60.200.20">
    <property type="match status" value="1"/>
</dbReference>
<proteinExistence type="predicted"/>
<keyword evidence="2" id="KW-1185">Reference proteome</keyword>
<evidence type="ECO:0000313" key="1">
    <source>
        <dbReference type="EMBL" id="MCE3215289.1"/>
    </source>
</evidence>